<evidence type="ECO:0000256" key="2">
    <source>
        <dbReference type="ARBA" id="ARBA00022704"/>
    </source>
</evidence>
<reference evidence="6" key="1">
    <citation type="submission" date="2016-10" db="EMBL/GenBank/DDBJ databases">
        <authorList>
            <person name="Varghese N."/>
            <person name="Submissions S."/>
        </authorList>
    </citation>
    <scope>NUCLEOTIDE SEQUENCE [LARGE SCALE GENOMIC DNA]</scope>
    <source>
        <strain evidence="6">DSM 22951</strain>
    </source>
</reference>
<organism evidence="5 6">
    <name type="scientific">Branchiibius hedensis</name>
    <dbReference type="NCBI Taxonomy" id="672460"/>
    <lineage>
        <taxon>Bacteria</taxon>
        <taxon>Bacillati</taxon>
        <taxon>Actinomycetota</taxon>
        <taxon>Actinomycetes</taxon>
        <taxon>Micrococcales</taxon>
        <taxon>Dermacoccaceae</taxon>
        <taxon>Branchiibius</taxon>
    </lineage>
</organism>
<dbReference type="Gene3D" id="2.60.40.2020">
    <property type="match status" value="1"/>
</dbReference>
<proteinExistence type="predicted"/>
<dbReference type="EMBL" id="UESZ01000001">
    <property type="protein sequence ID" value="SSA36132.1"/>
    <property type="molecule type" value="Genomic_DNA"/>
</dbReference>
<feature type="domain" description="Proteinase inhibitor I42 chagasin" evidence="4">
    <location>
        <begin position="16"/>
        <end position="96"/>
    </location>
</feature>
<evidence type="ECO:0000256" key="1">
    <source>
        <dbReference type="ARBA" id="ARBA00022690"/>
    </source>
</evidence>
<gene>
    <name evidence="5" type="ORF">SAMN04489750_3512</name>
</gene>
<dbReference type="SUPFAM" id="SSF141066">
    <property type="entry name" value="ICP-like"/>
    <property type="match status" value="1"/>
</dbReference>
<dbReference type="Pfam" id="PF09394">
    <property type="entry name" value="Inhibitor_I42"/>
    <property type="match status" value="1"/>
</dbReference>
<evidence type="ECO:0000313" key="5">
    <source>
        <dbReference type="EMBL" id="SSA36132.1"/>
    </source>
</evidence>
<dbReference type="InterPro" id="IPR036331">
    <property type="entry name" value="Chagasin-like_sf"/>
</dbReference>
<dbReference type="GO" id="GO:0004869">
    <property type="term" value="F:cysteine-type endopeptidase inhibitor activity"/>
    <property type="evidence" value="ECO:0007669"/>
    <property type="project" value="UniProtKB-KW"/>
</dbReference>
<accession>A0A2Y9BUQ9</accession>
<dbReference type="InterPro" id="IPR018990">
    <property type="entry name" value="Prot_inh_I42_chagasin"/>
</dbReference>
<evidence type="ECO:0000256" key="3">
    <source>
        <dbReference type="SAM" id="MobiDB-lite"/>
    </source>
</evidence>
<evidence type="ECO:0000259" key="4">
    <source>
        <dbReference type="Pfam" id="PF09394"/>
    </source>
</evidence>
<sequence length="101" mass="11194">MTDADAQPTQLLIEATAGEALTLPFPKGPATGYEWQWRLPEGVTRLPDLPDPPPEMMPGAPDGSLPQLLVEVPGDYEVYGEFGRPWEDAPQRRVVITLRIR</sequence>
<keyword evidence="2" id="KW-0789">Thiol protease inhibitor</keyword>
<dbReference type="Proteomes" id="UP000250028">
    <property type="component" value="Unassembled WGS sequence"/>
</dbReference>
<name>A0A2Y9BUQ9_9MICO</name>
<dbReference type="AlphaFoldDB" id="A0A2Y9BUQ9"/>
<evidence type="ECO:0000313" key="6">
    <source>
        <dbReference type="Proteomes" id="UP000250028"/>
    </source>
</evidence>
<feature type="region of interest" description="Disordered" evidence="3">
    <location>
        <begin position="45"/>
        <end position="65"/>
    </location>
</feature>
<keyword evidence="6" id="KW-1185">Reference proteome</keyword>
<dbReference type="RefSeq" id="WP_109687879.1">
    <property type="nucleotide sequence ID" value="NZ_QGDN01000001.1"/>
</dbReference>
<keyword evidence="1" id="KW-0646">Protease inhibitor</keyword>
<protein>
    <submittedName>
        <fullName evidence="5">Predicted secreted protein</fullName>
    </submittedName>
</protein>
<dbReference type="OrthoDB" id="3556586at2"/>